<evidence type="ECO:0000313" key="1">
    <source>
        <dbReference type="EMBL" id="CAK5074292.1"/>
    </source>
</evidence>
<dbReference type="EMBL" id="CAVMJV010000026">
    <property type="protein sequence ID" value="CAK5074292.1"/>
    <property type="molecule type" value="Genomic_DNA"/>
</dbReference>
<name>A0ACB0Z5P5_MELEN</name>
<organism evidence="1 2">
    <name type="scientific">Meloidogyne enterolobii</name>
    <name type="common">Root-knot nematode worm</name>
    <name type="synonym">Meloidogyne mayaguensis</name>
    <dbReference type="NCBI Taxonomy" id="390850"/>
    <lineage>
        <taxon>Eukaryota</taxon>
        <taxon>Metazoa</taxon>
        <taxon>Ecdysozoa</taxon>
        <taxon>Nematoda</taxon>
        <taxon>Chromadorea</taxon>
        <taxon>Rhabditida</taxon>
        <taxon>Tylenchina</taxon>
        <taxon>Tylenchomorpha</taxon>
        <taxon>Tylenchoidea</taxon>
        <taxon>Meloidogynidae</taxon>
        <taxon>Meloidogyninae</taxon>
        <taxon>Meloidogyne</taxon>
    </lineage>
</organism>
<keyword evidence="2" id="KW-1185">Reference proteome</keyword>
<protein>
    <submittedName>
        <fullName evidence="1">Uncharacterized protein</fullName>
    </submittedName>
</protein>
<evidence type="ECO:0000313" key="2">
    <source>
        <dbReference type="Proteomes" id="UP001497535"/>
    </source>
</evidence>
<reference evidence="1" key="1">
    <citation type="submission" date="2023-11" db="EMBL/GenBank/DDBJ databases">
        <authorList>
            <person name="Poullet M."/>
        </authorList>
    </citation>
    <scope>NUCLEOTIDE SEQUENCE</scope>
    <source>
        <strain evidence="1">E1834</strain>
    </source>
</reference>
<comment type="caution">
    <text evidence="1">The sequence shown here is derived from an EMBL/GenBank/DDBJ whole genome shotgun (WGS) entry which is preliminary data.</text>
</comment>
<accession>A0ACB0Z5P5</accession>
<proteinExistence type="predicted"/>
<gene>
    <name evidence="1" type="ORF">MENTE1834_LOCUS21030</name>
</gene>
<dbReference type="Proteomes" id="UP001497535">
    <property type="component" value="Unassembled WGS sequence"/>
</dbReference>
<sequence length="70" mass="8264">MLKYLEECFCLKYILFCAHLSSSFIFFLLTATRRHVFFAVFALCALSLSISMSFIFSLLFLCFFKKFFSI</sequence>